<dbReference type="Proteomes" id="UP000595437">
    <property type="component" value="Chromosome 1"/>
</dbReference>
<dbReference type="AlphaFoldDB" id="A0A7T8KIB5"/>
<accession>A0A7T8KIB5</accession>
<dbReference type="EMBL" id="CP045890">
    <property type="protein sequence ID" value="QQP56477.1"/>
    <property type="molecule type" value="Genomic_DNA"/>
</dbReference>
<protein>
    <submittedName>
        <fullName evidence="2">Protein bricabrac 2like</fullName>
    </submittedName>
</protein>
<evidence type="ECO:0000313" key="3">
    <source>
        <dbReference type="Proteomes" id="UP000595437"/>
    </source>
</evidence>
<sequence>MTAALEPCSSSTTDWIINMFEAEQKSAVFGSLAGYLNTATFADVSLACRNQVLRAHKVVLAASSKFFSDLFRHNP</sequence>
<dbReference type="SUPFAM" id="SSF54695">
    <property type="entry name" value="POZ domain"/>
    <property type="match status" value="1"/>
</dbReference>
<organism evidence="2 3">
    <name type="scientific">Caligus rogercresseyi</name>
    <name type="common">Sea louse</name>
    <dbReference type="NCBI Taxonomy" id="217165"/>
    <lineage>
        <taxon>Eukaryota</taxon>
        <taxon>Metazoa</taxon>
        <taxon>Ecdysozoa</taxon>
        <taxon>Arthropoda</taxon>
        <taxon>Crustacea</taxon>
        <taxon>Multicrustacea</taxon>
        <taxon>Hexanauplia</taxon>
        <taxon>Copepoda</taxon>
        <taxon>Siphonostomatoida</taxon>
        <taxon>Caligidae</taxon>
        <taxon>Caligus</taxon>
    </lineage>
</organism>
<feature type="domain" description="BTB" evidence="1">
    <location>
        <begin position="42"/>
        <end position="75"/>
    </location>
</feature>
<reference evidence="3" key="1">
    <citation type="submission" date="2021-01" db="EMBL/GenBank/DDBJ databases">
        <title>Caligus Genome Assembly.</title>
        <authorList>
            <person name="Gallardo-Escarate C."/>
        </authorList>
    </citation>
    <scope>NUCLEOTIDE SEQUENCE [LARGE SCALE GENOMIC DNA]</scope>
</reference>
<feature type="non-terminal residue" evidence="2">
    <location>
        <position position="75"/>
    </location>
</feature>
<dbReference type="Pfam" id="PF00651">
    <property type="entry name" value="BTB"/>
    <property type="match status" value="1"/>
</dbReference>
<name>A0A7T8KIB5_CALRO</name>
<dbReference type="InterPro" id="IPR011333">
    <property type="entry name" value="SKP1/BTB/POZ_sf"/>
</dbReference>
<dbReference type="Gene3D" id="3.30.710.10">
    <property type="entry name" value="Potassium Channel Kv1.1, Chain A"/>
    <property type="match status" value="1"/>
</dbReference>
<keyword evidence="3" id="KW-1185">Reference proteome</keyword>
<evidence type="ECO:0000259" key="1">
    <source>
        <dbReference type="PROSITE" id="PS50097"/>
    </source>
</evidence>
<dbReference type="PROSITE" id="PS50097">
    <property type="entry name" value="BTB"/>
    <property type="match status" value="1"/>
</dbReference>
<evidence type="ECO:0000313" key="2">
    <source>
        <dbReference type="EMBL" id="QQP56477.1"/>
    </source>
</evidence>
<gene>
    <name evidence="2" type="ORF">FKW44_001156</name>
</gene>
<dbReference type="InterPro" id="IPR000210">
    <property type="entry name" value="BTB/POZ_dom"/>
</dbReference>
<dbReference type="OrthoDB" id="1022638at2759"/>
<proteinExistence type="predicted"/>